<feature type="domain" description="ABC transmembrane type-1" evidence="9">
    <location>
        <begin position="100"/>
        <end position="301"/>
    </location>
</feature>
<accession>A0ABV7TCQ4</accession>
<keyword evidence="3" id="KW-1003">Cell membrane</keyword>
<dbReference type="InterPro" id="IPR000515">
    <property type="entry name" value="MetI-like"/>
</dbReference>
<feature type="transmembrane region" description="Helical" evidence="8">
    <location>
        <begin position="148"/>
        <end position="166"/>
    </location>
</feature>
<keyword evidence="5 8" id="KW-1133">Transmembrane helix</keyword>
<feature type="transmembrane region" description="Helical" evidence="8">
    <location>
        <begin position="232"/>
        <end position="258"/>
    </location>
</feature>
<dbReference type="Gene3D" id="1.10.3720.10">
    <property type="entry name" value="MetI-like"/>
    <property type="match status" value="1"/>
</dbReference>
<dbReference type="CDD" id="cd06261">
    <property type="entry name" value="TM_PBP2"/>
    <property type="match status" value="1"/>
</dbReference>
<keyword evidence="6 8" id="KW-0472">Membrane</keyword>
<feature type="transmembrane region" description="Helical" evidence="8">
    <location>
        <begin position="104"/>
        <end position="127"/>
    </location>
</feature>
<dbReference type="Pfam" id="PF00528">
    <property type="entry name" value="BPD_transp_1"/>
    <property type="match status" value="1"/>
</dbReference>
<reference evidence="11" key="1">
    <citation type="journal article" date="2019" name="Int. J. Syst. Evol. Microbiol.">
        <title>The Global Catalogue of Microorganisms (GCM) 10K type strain sequencing project: providing services to taxonomists for standard genome sequencing and annotation.</title>
        <authorList>
            <consortium name="The Broad Institute Genomics Platform"/>
            <consortium name="The Broad Institute Genome Sequencing Center for Infectious Disease"/>
            <person name="Wu L."/>
            <person name="Ma J."/>
        </authorList>
    </citation>
    <scope>NUCLEOTIDE SEQUENCE [LARGE SCALE GENOMIC DNA]</scope>
    <source>
        <strain evidence="11">KCTC 42447</strain>
    </source>
</reference>
<dbReference type="PANTHER" id="PTHR43163:SF6">
    <property type="entry name" value="DIPEPTIDE TRANSPORT SYSTEM PERMEASE PROTEIN DPPB-RELATED"/>
    <property type="match status" value="1"/>
</dbReference>
<evidence type="ECO:0000256" key="1">
    <source>
        <dbReference type="ARBA" id="ARBA00004651"/>
    </source>
</evidence>
<keyword evidence="4 8" id="KW-0812">Transmembrane</keyword>
<feature type="transmembrane region" description="Helical" evidence="8">
    <location>
        <begin position="178"/>
        <end position="197"/>
    </location>
</feature>
<name>A0ABV7TCQ4_9GAMM</name>
<gene>
    <name evidence="10" type="ORF">ACFOMF_15435</name>
</gene>
<dbReference type="PANTHER" id="PTHR43163">
    <property type="entry name" value="DIPEPTIDE TRANSPORT SYSTEM PERMEASE PROTEIN DPPB-RELATED"/>
    <property type="match status" value="1"/>
</dbReference>
<evidence type="ECO:0000256" key="6">
    <source>
        <dbReference type="ARBA" id="ARBA00023136"/>
    </source>
</evidence>
<sequence length="312" mass="33941">MISLILKRLGQAALVVWSVGTLSFILMRLLPGNMEFRIAAGRYGYDNVNLAAAEAVRAELGLDRPGWQLYLDWLLDLLRFNFGDSLVSGLPVTHEISHLLEHTLLLTGVAMLVALIIALPMGLYAAIKEDRWFDQLSLMVSAFLRAQPVFVIGLVLVLIFSLQLRMFPVAGFDGANYVVLPAISLALAMAAVSNRVVRHSASNVLRSAFFTFSRIKGLSFGQSFMRHGLRNAALPVVAFLGIQLASVIEGVVMIESLFSWPGLGHGLAHAVFNRDVPMIQGAAMALGLIFVALNLLVDLACYLIDPRARAAA</sequence>
<evidence type="ECO:0000256" key="8">
    <source>
        <dbReference type="RuleBase" id="RU363032"/>
    </source>
</evidence>
<dbReference type="Proteomes" id="UP001595630">
    <property type="component" value="Unassembled WGS sequence"/>
</dbReference>
<evidence type="ECO:0000259" key="9">
    <source>
        <dbReference type="PROSITE" id="PS50928"/>
    </source>
</evidence>
<keyword evidence="11" id="KW-1185">Reference proteome</keyword>
<evidence type="ECO:0000256" key="4">
    <source>
        <dbReference type="ARBA" id="ARBA00022692"/>
    </source>
</evidence>
<comment type="caution">
    <text evidence="10">The sequence shown here is derived from an EMBL/GenBank/DDBJ whole genome shotgun (WGS) entry which is preliminary data.</text>
</comment>
<evidence type="ECO:0000256" key="5">
    <source>
        <dbReference type="ARBA" id="ARBA00022989"/>
    </source>
</evidence>
<feature type="transmembrane region" description="Helical" evidence="8">
    <location>
        <begin position="12"/>
        <end position="30"/>
    </location>
</feature>
<evidence type="ECO:0000256" key="7">
    <source>
        <dbReference type="ARBA" id="ARBA00024202"/>
    </source>
</evidence>
<dbReference type="InterPro" id="IPR035906">
    <property type="entry name" value="MetI-like_sf"/>
</dbReference>
<keyword evidence="2 8" id="KW-0813">Transport</keyword>
<organism evidence="10 11">
    <name type="scientific">Stutzerimonas tarimensis</name>
    <dbReference type="NCBI Taxonomy" id="1507735"/>
    <lineage>
        <taxon>Bacteria</taxon>
        <taxon>Pseudomonadati</taxon>
        <taxon>Pseudomonadota</taxon>
        <taxon>Gammaproteobacteria</taxon>
        <taxon>Pseudomonadales</taxon>
        <taxon>Pseudomonadaceae</taxon>
        <taxon>Stutzerimonas</taxon>
    </lineage>
</organism>
<dbReference type="EMBL" id="JBHRXZ010000024">
    <property type="protein sequence ID" value="MFC3609173.1"/>
    <property type="molecule type" value="Genomic_DNA"/>
</dbReference>
<evidence type="ECO:0000313" key="11">
    <source>
        <dbReference type="Proteomes" id="UP001595630"/>
    </source>
</evidence>
<proteinExistence type="inferred from homology"/>
<evidence type="ECO:0000256" key="3">
    <source>
        <dbReference type="ARBA" id="ARBA00022475"/>
    </source>
</evidence>
<evidence type="ECO:0000313" key="10">
    <source>
        <dbReference type="EMBL" id="MFC3609173.1"/>
    </source>
</evidence>
<dbReference type="PROSITE" id="PS50928">
    <property type="entry name" value="ABC_TM1"/>
    <property type="match status" value="1"/>
</dbReference>
<evidence type="ECO:0000256" key="2">
    <source>
        <dbReference type="ARBA" id="ARBA00022448"/>
    </source>
</evidence>
<dbReference type="SUPFAM" id="SSF161098">
    <property type="entry name" value="MetI-like"/>
    <property type="match status" value="1"/>
</dbReference>
<comment type="similarity">
    <text evidence="7">Belongs to the binding-protein-dependent transport system permease family. OppBC subfamily.</text>
</comment>
<feature type="transmembrane region" description="Helical" evidence="8">
    <location>
        <begin position="278"/>
        <end position="304"/>
    </location>
</feature>
<protein>
    <submittedName>
        <fullName evidence="10">ABC transporter permease</fullName>
    </submittedName>
</protein>
<comment type="subcellular location">
    <subcellularLocation>
        <location evidence="1 8">Cell membrane</location>
        <topology evidence="1 8">Multi-pass membrane protein</topology>
    </subcellularLocation>
</comment>
<dbReference type="RefSeq" id="WP_386366484.1">
    <property type="nucleotide sequence ID" value="NZ_JBHRXZ010000024.1"/>
</dbReference>